<dbReference type="Proteomes" id="UP000295453">
    <property type="component" value="Unassembled WGS sequence"/>
</dbReference>
<comment type="caution">
    <text evidence="1">The sequence shown here is derived from an EMBL/GenBank/DDBJ whole genome shotgun (WGS) entry which is preliminary data.</text>
</comment>
<name>A0A4R1CHL2_9ACTN</name>
<organism evidence="1 2">
    <name type="scientific">Nocardioides jejuensis</name>
    <dbReference type="NCBI Taxonomy" id="2502782"/>
    <lineage>
        <taxon>Bacteria</taxon>
        <taxon>Bacillati</taxon>
        <taxon>Actinomycetota</taxon>
        <taxon>Actinomycetes</taxon>
        <taxon>Propionibacteriales</taxon>
        <taxon>Nocardioidaceae</taxon>
        <taxon>Nocardioides</taxon>
    </lineage>
</organism>
<proteinExistence type="predicted"/>
<accession>A0A4R1CHL2</accession>
<evidence type="ECO:0000313" key="2">
    <source>
        <dbReference type="Proteomes" id="UP000295453"/>
    </source>
</evidence>
<dbReference type="AlphaFoldDB" id="A0A4R1CHL2"/>
<reference evidence="1 2" key="1">
    <citation type="submission" date="2019-03" db="EMBL/GenBank/DDBJ databases">
        <authorList>
            <person name="Kim M.K.M."/>
        </authorList>
    </citation>
    <scope>NUCLEOTIDE SEQUENCE [LARGE SCALE GENOMIC DNA]</scope>
    <source>
        <strain evidence="1 2">18JY15-6</strain>
    </source>
</reference>
<dbReference type="EMBL" id="SJZJ01000002">
    <property type="protein sequence ID" value="TCJ30913.1"/>
    <property type="molecule type" value="Genomic_DNA"/>
</dbReference>
<dbReference type="RefSeq" id="WP_131581561.1">
    <property type="nucleotide sequence ID" value="NZ_SJZJ01000002.1"/>
</dbReference>
<gene>
    <name evidence="1" type="ORF">EPD65_02425</name>
</gene>
<sequence>MAPAPLDSDTVAALRLLVFGLRRGTRARTFAPRIHVGVPGGEVFVAPAADPDHALRTDLVLTLLAMHHADARPGVWLTRTGLPDEHDLDLAWLAAARAGFAESDAQLPWFVVVTKQGWCRPVTGEGRRWQRLRLRGASRPADG</sequence>
<protein>
    <submittedName>
        <fullName evidence="1">Uncharacterized protein</fullName>
    </submittedName>
</protein>
<keyword evidence="2" id="KW-1185">Reference proteome</keyword>
<evidence type="ECO:0000313" key="1">
    <source>
        <dbReference type="EMBL" id="TCJ30913.1"/>
    </source>
</evidence>
<dbReference type="OrthoDB" id="3789324at2"/>